<keyword evidence="3" id="KW-1185">Reference proteome</keyword>
<evidence type="ECO:0000313" key="2">
    <source>
        <dbReference type="EMBL" id="VTJ77395.1"/>
    </source>
</evidence>
<comment type="caution">
    <text evidence="2">The sequence shown here is derived from an EMBL/GenBank/DDBJ whole genome shotgun (WGS) entry which is preliminary data.</text>
</comment>
<dbReference type="AlphaFoldDB" id="A0A5E4C6R0"/>
<evidence type="ECO:0000313" key="3">
    <source>
        <dbReference type="Proteomes" id="UP000335636"/>
    </source>
</evidence>
<name>A0A5E4C6R0_MARMO</name>
<reference evidence="2" key="1">
    <citation type="submission" date="2019-04" db="EMBL/GenBank/DDBJ databases">
        <authorList>
            <person name="Alioto T."/>
            <person name="Alioto T."/>
        </authorList>
    </citation>
    <scope>NUCLEOTIDE SEQUENCE [LARGE SCALE GENOMIC DNA]</scope>
</reference>
<proteinExistence type="predicted"/>
<sequence length="102" mass="11121">MALAGEYSITWARAQEASTTAEIQVQGNDGSQGKRKRKTVARGSLTSTLSWTMPPLRRSCTLLLLMFCFFLPHMDSQGTVPALRSRGLCFTVTLGKLDLALG</sequence>
<feature type="compositionally biased region" description="Polar residues" evidence="1">
    <location>
        <begin position="18"/>
        <end position="31"/>
    </location>
</feature>
<organism evidence="2 3">
    <name type="scientific">Marmota monax</name>
    <name type="common">Woodchuck</name>
    <dbReference type="NCBI Taxonomy" id="9995"/>
    <lineage>
        <taxon>Eukaryota</taxon>
        <taxon>Metazoa</taxon>
        <taxon>Chordata</taxon>
        <taxon>Craniata</taxon>
        <taxon>Vertebrata</taxon>
        <taxon>Euteleostomi</taxon>
        <taxon>Mammalia</taxon>
        <taxon>Eutheria</taxon>
        <taxon>Euarchontoglires</taxon>
        <taxon>Glires</taxon>
        <taxon>Rodentia</taxon>
        <taxon>Sciuromorpha</taxon>
        <taxon>Sciuridae</taxon>
        <taxon>Xerinae</taxon>
        <taxon>Marmotini</taxon>
        <taxon>Marmota</taxon>
    </lineage>
</organism>
<protein>
    <submittedName>
        <fullName evidence="2">Uncharacterized protein</fullName>
    </submittedName>
</protein>
<feature type="region of interest" description="Disordered" evidence="1">
    <location>
        <begin position="18"/>
        <end position="39"/>
    </location>
</feature>
<accession>A0A5E4C6R0</accession>
<dbReference type="EMBL" id="CABDUW010000969">
    <property type="protein sequence ID" value="VTJ77395.1"/>
    <property type="molecule type" value="Genomic_DNA"/>
</dbReference>
<dbReference type="Proteomes" id="UP000335636">
    <property type="component" value="Unassembled WGS sequence"/>
</dbReference>
<gene>
    <name evidence="2" type="ORF">MONAX_5E010710</name>
</gene>
<evidence type="ECO:0000256" key="1">
    <source>
        <dbReference type="SAM" id="MobiDB-lite"/>
    </source>
</evidence>